<evidence type="ECO:0000313" key="3">
    <source>
        <dbReference type="Proteomes" id="UP001165121"/>
    </source>
</evidence>
<sequence length="113" mass="12234">MLLGYAGNAKSYQVWEFDASRVASARTINVDERSPSTIQTLGVGNILAEVLRYPEDRSVDENGYDPRPAARSGTGDVDMDADIHDSISMVTPMDVDQDASIAPDVLMPIANEC</sequence>
<dbReference type="EMBL" id="BSXT01001146">
    <property type="protein sequence ID" value="GMF39252.1"/>
    <property type="molecule type" value="Genomic_DNA"/>
</dbReference>
<reference evidence="2" key="1">
    <citation type="submission" date="2023-04" db="EMBL/GenBank/DDBJ databases">
        <title>Phytophthora fragariaefolia NBRC 109709.</title>
        <authorList>
            <person name="Ichikawa N."/>
            <person name="Sato H."/>
            <person name="Tonouchi N."/>
        </authorList>
    </citation>
    <scope>NUCLEOTIDE SEQUENCE</scope>
    <source>
        <strain evidence="2">NBRC 109709</strain>
    </source>
</reference>
<evidence type="ECO:0000256" key="1">
    <source>
        <dbReference type="SAM" id="MobiDB-lite"/>
    </source>
</evidence>
<accession>A0A9W7CR80</accession>
<protein>
    <submittedName>
        <fullName evidence="2">Unnamed protein product</fullName>
    </submittedName>
</protein>
<organism evidence="2 3">
    <name type="scientific">Phytophthora fragariaefolia</name>
    <dbReference type="NCBI Taxonomy" id="1490495"/>
    <lineage>
        <taxon>Eukaryota</taxon>
        <taxon>Sar</taxon>
        <taxon>Stramenopiles</taxon>
        <taxon>Oomycota</taxon>
        <taxon>Peronosporomycetes</taxon>
        <taxon>Peronosporales</taxon>
        <taxon>Peronosporaceae</taxon>
        <taxon>Phytophthora</taxon>
    </lineage>
</organism>
<comment type="caution">
    <text evidence="2">The sequence shown here is derived from an EMBL/GenBank/DDBJ whole genome shotgun (WGS) entry which is preliminary data.</text>
</comment>
<dbReference type="Proteomes" id="UP001165121">
    <property type="component" value="Unassembled WGS sequence"/>
</dbReference>
<gene>
    <name evidence="2" type="ORF">Pfra01_001159700</name>
</gene>
<keyword evidence="3" id="KW-1185">Reference proteome</keyword>
<name>A0A9W7CR80_9STRA</name>
<evidence type="ECO:0000313" key="2">
    <source>
        <dbReference type="EMBL" id="GMF39252.1"/>
    </source>
</evidence>
<dbReference type="AlphaFoldDB" id="A0A9W7CR80"/>
<proteinExistence type="predicted"/>
<feature type="region of interest" description="Disordered" evidence="1">
    <location>
        <begin position="57"/>
        <end position="80"/>
    </location>
</feature>